<feature type="transmembrane region" description="Helical" evidence="8">
    <location>
        <begin position="306"/>
        <end position="326"/>
    </location>
</feature>
<dbReference type="GO" id="GO:0042773">
    <property type="term" value="P:ATP synthesis coupled electron transport"/>
    <property type="evidence" value="ECO:0007669"/>
    <property type="project" value="InterPro"/>
</dbReference>
<evidence type="ECO:0000256" key="4">
    <source>
        <dbReference type="ARBA" id="ARBA00022692"/>
    </source>
</evidence>
<dbReference type="Pfam" id="PF00361">
    <property type="entry name" value="Proton_antipo_M"/>
    <property type="match status" value="1"/>
</dbReference>
<dbReference type="RefSeq" id="WP_003937411.1">
    <property type="nucleotide sequence ID" value="NZ_AOEX01000057.1"/>
</dbReference>
<comment type="subcellular location">
    <subcellularLocation>
        <location evidence="1">Cell membrane</location>
        <topology evidence="1">Multi-pass membrane protein</topology>
    </subcellularLocation>
    <subcellularLocation>
        <location evidence="7">Membrane</location>
        <topology evidence="7">Multi-pass membrane protein</topology>
    </subcellularLocation>
</comment>
<dbReference type="PANTHER" id="PTHR42703">
    <property type="entry name" value="NADH DEHYDROGENASE"/>
    <property type="match status" value="1"/>
</dbReference>
<evidence type="ECO:0000259" key="9">
    <source>
        <dbReference type="Pfam" id="PF00361"/>
    </source>
</evidence>
<evidence type="ECO:0000256" key="1">
    <source>
        <dbReference type="ARBA" id="ARBA00004651"/>
    </source>
</evidence>
<keyword evidence="11" id="KW-1185">Reference proteome</keyword>
<dbReference type="InterPro" id="IPR050586">
    <property type="entry name" value="CPA3_Na-H_Antiporter_D"/>
</dbReference>
<dbReference type="NCBIfam" id="NF006238">
    <property type="entry name" value="PRK08375.1-4"/>
    <property type="match status" value="1"/>
</dbReference>
<dbReference type="GO" id="GO:0005886">
    <property type="term" value="C:plasma membrane"/>
    <property type="evidence" value="ECO:0007669"/>
    <property type="project" value="UniProtKB-SubCell"/>
</dbReference>
<dbReference type="PRINTS" id="PR01437">
    <property type="entry name" value="NUOXDRDTASE4"/>
</dbReference>
<accession>M2YKA1</accession>
<feature type="transmembrane region" description="Helical" evidence="8">
    <location>
        <begin position="200"/>
        <end position="219"/>
    </location>
</feature>
<name>M2YKA1_9NOCA</name>
<keyword evidence="3" id="KW-1003">Cell membrane</keyword>
<evidence type="ECO:0000256" key="2">
    <source>
        <dbReference type="ARBA" id="ARBA00005346"/>
    </source>
</evidence>
<feature type="transmembrane region" description="Helical" evidence="8">
    <location>
        <begin position="363"/>
        <end position="388"/>
    </location>
</feature>
<dbReference type="InterPro" id="IPR001750">
    <property type="entry name" value="ND/Mrp_TM"/>
</dbReference>
<reference evidence="10 11" key="1">
    <citation type="journal article" date="2013" name="Genome Announc.">
        <title>Draft Genome Sequence of Rhodococcus ruber Strain BKS 20-38.</title>
        <authorList>
            <person name="Bala M."/>
            <person name="Kumar S."/>
            <person name="Raghava G.P."/>
            <person name="Mayilraj S."/>
        </authorList>
    </citation>
    <scope>NUCLEOTIDE SEQUENCE [LARGE SCALE GENOMIC DNA]</scope>
    <source>
        <strain evidence="10 11">BKS 20-38</strain>
    </source>
</reference>
<dbReference type="PANTHER" id="PTHR42703:SF1">
    <property type="entry name" value="NA(+)_H(+) ANTIPORTER SUBUNIT D1"/>
    <property type="match status" value="1"/>
</dbReference>
<evidence type="ECO:0000256" key="6">
    <source>
        <dbReference type="ARBA" id="ARBA00023136"/>
    </source>
</evidence>
<feature type="domain" description="NADH:quinone oxidoreductase/Mrp antiporter transmembrane" evidence="9">
    <location>
        <begin position="126"/>
        <end position="413"/>
    </location>
</feature>
<evidence type="ECO:0000256" key="8">
    <source>
        <dbReference type="SAM" id="Phobius"/>
    </source>
</evidence>
<feature type="transmembrane region" description="Helical" evidence="8">
    <location>
        <begin position="32"/>
        <end position="53"/>
    </location>
</feature>
<evidence type="ECO:0000256" key="5">
    <source>
        <dbReference type="ARBA" id="ARBA00022989"/>
    </source>
</evidence>
<feature type="transmembrane region" description="Helical" evidence="8">
    <location>
        <begin position="107"/>
        <end position="123"/>
    </location>
</feature>
<evidence type="ECO:0000313" key="11">
    <source>
        <dbReference type="Proteomes" id="UP000011731"/>
    </source>
</evidence>
<feature type="transmembrane region" description="Helical" evidence="8">
    <location>
        <begin position="129"/>
        <end position="148"/>
    </location>
</feature>
<protein>
    <submittedName>
        <fullName evidence="10">Monovalent cation/H+ antiporter subunit D</fullName>
    </submittedName>
</protein>
<evidence type="ECO:0000313" key="10">
    <source>
        <dbReference type="EMBL" id="EME62210.1"/>
    </source>
</evidence>
<feature type="transmembrane region" description="Helical" evidence="8">
    <location>
        <begin position="400"/>
        <end position="421"/>
    </location>
</feature>
<dbReference type="AlphaFoldDB" id="M2YKA1"/>
<evidence type="ECO:0000256" key="7">
    <source>
        <dbReference type="RuleBase" id="RU000320"/>
    </source>
</evidence>
<comment type="caution">
    <text evidence="10">The sequence shown here is derived from an EMBL/GenBank/DDBJ whole genome shotgun (WGS) entry which is preliminary data.</text>
</comment>
<dbReference type="EMBL" id="AOEX01000057">
    <property type="protein sequence ID" value="EME62210.1"/>
    <property type="molecule type" value="Genomic_DNA"/>
</dbReference>
<feature type="transmembrane region" description="Helical" evidence="8">
    <location>
        <begin position="231"/>
        <end position="253"/>
    </location>
</feature>
<feature type="transmembrane region" description="Helical" evidence="8">
    <location>
        <begin position="6"/>
        <end position="25"/>
    </location>
</feature>
<dbReference type="PATRIC" id="fig|1278076.4.peg.3440"/>
<sequence length="498" mass="51498">MTGAQLPLLVVVPFLGAVITIVRPAPSVSARTVLLGVNGLALLGGIALVAATWDGQVLAHRVALWPVGVAIPFVADMFSALMLTVTALLALVCSAFGIAAGDDERRFFAPLVLVLSGGVYGALLTGDLFNLFVFVEVMLLPSYGLLTMLGGPRRLAAGRLYVTMNLMTSTVFLVGVGLVYGATGTVVLAELAGAARESPLVGAALATVLIALSVKAAVVPVHGWLTRTYPYTSPAVTALFSGLHTKVAVYAIYRIYAVAFEGEARYLWIGIAVTSVTMLVGVLGAVGENTTRSILTFHMISQIGYILLGVALFGPLGLTAGIFYLLHHMVVKASLFLSTGAVEVTYRTNELDRLQGVARTEPLIAVAFLGAAFSLAGLPPFSGFVAKLVLVQAAIEQQQLAAAVVAVGVSLLTLMSMLKIWKGVFWGRAAEDGVDAVSARRPGAVLTHVRPALAVPGVVLAALTLAVGLGAQGLLVLAEQAAAGLLDVDGYVEAVTGG</sequence>
<evidence type="ECO:0000256" key="3">
    <source>
        <dbReference type="ARBA" id="ARBA00022475"/>
    </source>
</evidence>
<dbReference type="InterPro" id="IPR003918">
    <property type="entry name" value="NADH_UbQ_OxRdtase"/>
</dbReference>
<dbReference type="GO" id="GO:0008137">
    <property type="term" value="F:NADH dehydrogenase (ubiquinone) activity"/>
    <property type="evidence" value="ECO:0007669"/>
    <property type="project" value="InterPro"/>
</dbReference>
<proteinExistence type="inferred from homology"/>
<comment type="similarity">
    <text evidence="2">Belongs to the CPA3 antiporters (TC 2.A.63) subunit D family.</text>
</comment>
<keyword evidence="6 8" id="KW-0472">Membrane</keyword>
<dbReference type="Proteomes" id="UP000011731">
    <property type="component" value="Unassembled WGS sequence"/>
</dbReference>
<organism evidence="10 11">
    <name type="scientific">Rhodococcus ruber BKS 20-38</name>
    <dbReference type="NCBI Taxonomy" id="1278076"/>
    <lineage>
        <taxon>Bacteria</taxon>
        <taxon>Bacillati</taxon>
        <taxon>Actinomycetota</taxon>
        <taxon>Actinomycetes</taxon>
        <taxon>Mycobacteriales</taxon>
        <taxon>Nocardiaceae</taxon>
        <taxon>Rhodococcus</taxon>
    </lineage>
</organism>
<feature type="transmembrane region" description="Helical" evidence="8">
    <location>
        <begin position="453"/>
        <end position="477"/>
    </location>
</feature>
<keyword evidence="4 7" id="KW-0812">Transmembrane</keyword>
<keyword evidence="5 8" id="KW-1133">Transmembrane helix</keyword>
<feature type="transmembrane region" description="Helical" evidence="8">
    <location>
        <begin position="265"/>
        <end position="286"/>
    </location>
</feature>
<feature type="transmembrane region" description="Helical" evidence="8">
    <location>
        <begin position="73"/>
        <end position="100"/>
    </location>
</feature>
<gene>
    <name evidence="10" type="ORF">G352_16679</name>
</gene>